<reference evidence="3" key="1">
    <citation type="journal article" date="2019" name="Int. J. Syst. Evol. Microbiol.">
        <title>The Global Catalogue of Microorganisms (GCM) 10K type strain sequencing project: providing services to taxonomists for standard genome sequencing and annotation.</title>
        <authorList>
            <consortium name="The Broad Institute Genomics Platform"/>
            <consortium name="The Broad Institute Genome Sequencing Center for Infectious Disease"/>
            <person name="Wu L."/>
            <person name="Ma J."/>
        </authorList>
    </citation>
    <scope>NUCLEOTIDE SEQUENCE [LARGE SCALE GENOMIC DNA]</scope>
    <source>
        <strain evidence="3">NBRC 103632</strain>
    </source>
</reference>
<dbReference type="Proteomes" id="UP001157440">
    <property type="component" value="Unassembled WGS sequence"/>
</dbReference>
<feature type="transmembrane region" description="Helical" evidence="1">
    <location>
        <begin position="6"/>
        <end position="24"/>
    </location>
</feature>
<comment type="caution">
    <text evidence="2">The sequence shown here is derived from an EMBL/GenBank/DDBJ whole genome shotgun (WGS) entry which is preliminary data.</text>
</comment>
<evidence type="ECO:0000256" key="1">
    <source>
        <dbReference type="SAM" id="Phobius"/>
    </source>
</evidence>
<dbReference type="AlphaFoldDB" id="A0AA37TEW5"/>
<proteinExistence type="predicted"/>
<protein>
    <submittedName>
        <fullName evidence="2">Uncharacterized protein</fullName>
    </submittedName>
</protein>
<keyword evidence="1" id="KW-0812">Transmembrane</keyword>
<dbReference type="EMBL" id="BSPL01000016">
    <property type="protein sequence ID" value="GLS70605.1"/>
    <property type="molecule type" value="Genomic_DNA"/>
</dbReference>
<gene>
    <name evidence="2" type="ORF">GCM10007890_26180</name>
</gene>
<evidence type="ECO:0000313" key="2">
    <source>
        <dbReference type="EMBL" id="GLS70605.1"/>
    </source>
</evidence>
<name>A0AA37TEW5_9HYPH</name>
<evidence type="ECO:0000313" key="3">
    <source>
        <dbReference type="Proteomes" id="UP001157440"/>
    </source>
</evidence>
<sequence>MASGYVVAAFLEMAGLIGLVIAAIRMRAERRAKAAELRGFLRSGQSSSSNLGVVEPRRTALFGPRLSAIPVVPSRGHARPQRDSAARSALGRAIIRTAHRVSPDLTAPISAG</sequence>
<organism evidence="2 3">
    <name type="scientific">Methylobacterium tardum</name>
    <dbReference type="NCBI Taxonomy" id="374432"/>
    <lineage>
        <taxon>Bacteria</taxon>
        <taxon>Pseudomonadati</taxon>
        <taxon>Pseudomonadota</taxon>
        <taxon>Alphaproteobacteria</taxon>
        <taxon>Hyphomicrobiales</taxon>
        <taxon>Methylobacteriaceae</taxon>
        <taxon>Methylobacterium</taxon>
    </lineage>
</organism>
<keyword evidence="1" id="KW-0472">Membrane</keyword>
<accession>A0AA37TEW5</accession>
<keyword evidence="1" id="KW-1133">Transmembrane helix</keyword>
<keyword evidence="3" id="KW-1185">Reference proteome</keyword>